<dbReference type="AlphaFoldDB" id="G8YSW8"/>
<evidence type="ECO:0000256" key="1">
    <source>
        <dbReference type="SAM" id="MobiDB-lite"/>
    </source>
</evidence>
<evidence type="ECO:0000259" key="2">
    <source>
        <dbReference type="PROSITE" id="PS50086"/>
    </source>
</evidence>
<dbReference type="GO" id="GO:0030427">
    <property type="term" value="C:site of polarized growth"/>
    <property type="evidence" value="ECO:0007669"/>
    <property type="project" value="UniProtKB-ARBA"/>
</dbReference>
<sequence>MMEVKFDWESLLEFEGSLSDSFPRLNRILLQNLERRIEQCQGINHDKSQKQVYTAEDLDRDVMHYDFFLDEFTTCTKCGLSLKRKLDYKPCCETFIEDSRVVSSNLEKSFLLLFINNPTNAINTLPNCTSFFFVRQGMPFQMRSIIWKRLLLLNHYESTPEGSRLVYENFQHSYNRDISRQIDKDISRTFPSITFFNDASTVENLSTILNVYANYDVELGYCQGLLFLVGVLYHHLEKDSELTFHALISIMETEPELHDIFTSNTMSVKLNEWKVQFMSILKKVDPELHDHLNKTVDPQVFLYQWWLSFLSSHTPDTVIVNKIMDLCIFEGWKVGLFKVSLGLLVANKPILLALGEEDEEVIYQHMLNEAKWGAVIKDVNYFFGETILSWDDLLFVSEVNKMPEQNLLAVKRAHSTHKRSGSSVINMFKNLSVNITRSRSDSDNSEHSFYTNSEPSSAVSNTSVFSRSHLRSDFNEAESLFSDMASNESVISGVSGKLLNEQFKYPVSSKEVYPKSSSDRSSSSSLEAKVQQENDHLKKLLREAYNALDESQENVLQLKSNIVQYIN</sequence>
<dbReference type="OrthoDB" id="159449at2759"/>
<dbReference type="PANTHER" id="PTHR47219:SF9">
    <property type="entry name" value="GTPASE ACTIVATING PROTEIN AND CENTROSOME-ASSOCIATED, ISOFORM B"/>
    <property type="match status" value="1"/>
</dbReference>
<protein>
    <submittedName>
        <fullName evidence="3">Piso0_000029 protein</fullName>
    </submittedName>
</protein>
<accession>G8YSW8</accession>
<dbReference type="InParanoid" id="G8YSW8"/>
<name>G8YSW8_PICSO</name>
<dbReference type="SMART" id="SM00164">
    <property type="entry name" value="TBC"/>
    <property type="match status" value="1"/>
</dbReference>
<dbReference type="InterPro" id="IPR000195">
    <property type="entry name" value="Rab-GAP-TBC_dom"/>
</dbReference>
<proteinExistence type="predicted"/>
<feature type="region of interest" description="Disordered" evidence="1">
    <location>
        <begin position="438"/>
        <end position="460"/>
    </location>
</feature>
<dbReference type="Gene3D" id="1.10.8.270">
    <property type="entry name" value="putative rabgap domain of human tbc1 domain family member 14 like domains"/>
    <property type="match status" value="1"/>
</dbReference>
<dbReference type="HOGENOM" id="CLU_020753_0_0_1"/>
<keyword evidence="4" id="KW-1185">Reference proteome</keyword>
<dbReference type="SUPFAM" id="SSF47923">
    <property type="entry name" value="Ypt/Rab-GAP domain of gyp1p"/>
    <property type="match status" value="2"/>
</dbReference>
<evidence type="ECO:0000313" key="3">
    <source>
        <dbReference type="EMBL" id="CCE73019.1"/>
    </source>
</evidence>
<dbReference type="GO" id="GO:0031267">
    <property type="term" value="F:small GTPase binding"/>
    <property type="evidence" value="ECO:0007669"/>
    <property type="project" value="TreeGrafter"/>
</dbReference>
<dbReference type="GO" id="GO:0005096">
    <property type="term" value="F:GTPase activator activity"/>
    <property type="evidence" value="ECO:0007669"/>
    <property type="project" value="TreeGrafter"/>
</dbReference>
<feature type="region of interest" description="Disordered" evidence="1">
    <location>
        <begin position="511"/>
        <end position="531"/>
    </location>
</feature>
<feature type="compositionally biased region" description="Polar residues" evidence="1">
    <location>
        <begin position="447"/>
        <end position="460"/>
    </location>
</feature>
<dbReference type="Gene3D" id="1.10.472.80">
    <property type="entry name" value="Ypt/Rab-GAP domain of gyp1p, domain 3"/>
    <property type="match status" value="1"/>
</dbReference>
<dbReference type="eggNOG" id="KOG4436">
    <property type="taxonomic scope" value="Eukaryota"/>
</dbReference>
<dbReference type="PROSITE" id="PS50086">
    <property type="entry name" value="TBC_RABGAP"/>
    <property type="match status" value="1"/>
</dbReference>
<dbReference type="Proteomes" id="UP000005222">
    <property type="component" value="Chromosome B"/>
</dbReference>
<reference evidence="3 4" key="1">
    <citation type="journal article" date="2012" name="G3 (Bethesda)">
        <title>Pichia sorbitophila, an interspecies yeast hybrid reveals early steps of genome resolution following polyploidization.</title>
        <authorList>
            <person name="Leh Louis V."/>
            <person name="Despons L."/>
            <person name="Friedrich A."/>
            <person name="Martin T."/>
            <person name="Durrens P."/>
            <person name="Casaregola S."/>
            <person name="Neuveglise C."/>
            <person name="Fairhead C."/>
            <person name="Marck C."/>
            <person name="Cruz J.A."/>
            <person name="Straub M.L."/>
            <person name="Kugler V."/>
            <person name="Sacerdot C."/>
            <person name="Uzunov Z."/>
            <person name="Thierry A."/>
            <person name="Weiss S."/>
            <person name="Bleykasten C."/>
            <person name="De Montigny J."/>
            <person name="Jacques N."/>
            <person name="Jung P."/>
            <person name="Lemaire M."/>
            <person name="Mallet S."/>
            <person name="Morel G."/>
            <person name="Richard G.F."/>
            <person name="Sarkar A."/>
            <person name="Savel G."/>
            <person name="Schacherer J."/>
            <person name="Seret M.L."/>
            <person name="Talla E."/>
            <person name="Samson G."/>
            <person name="Jubin C."/>
            <person name="Poulain J."/>
            <person name="Vacherie B."/>
            <person name="Barbe V."/>
            <person name="Pelletier E."/>
            <person name="Sherman D.J."/>
            <person name="Westhof E."/>
            <person name="Weissenbach J."/>
            <person name="Baret P.V."/>
            <person name="Wincker P."/>
            <person name="Gaillardin C."/>
            <person name="Dujon B."/>
            <person name="Souciet J.L."/>
        </authorList>
    </citation>
    <scope>NUCLEOTIDE SEQUENCE [LARGE SCALE GENOMIC DNA]</scope>
    <source>
        <strain evidence="4">ATCC MYA-4447 / BCRC 22081 / CBS 7064 / NBRC 10061 / NRRL Y-12695</strain>
    </source>
</reference>
<dbReference type="STRING" id="559304.G8YSW8"/>
<dbReference type="PANTHER" id="PTHR47219">
    <property type="entry name" value="RAB GTPASE-ACTIVATING PROTEIN 1-LIKE"/>
    <property type="match status" value="1"/>
</dbReference>
<organism evidence="3 4">
    <name type="scientific">Pichia sorbitophila (strain ATCC MYA-4447 / BCRC 22081 / CBS 7064 / NBRC 10061 / NRRL Y-12695)</name>
    <name type="common">Hybrid yeast</name>
    <dbReference type="NCBI Taxonomy" id="559304"/>
    <lineage>
        <taxon>Eukaryota</taxon>
        <taxon>Fungi</taxon>
        <taxon>Dikarya</taxon>
        <taxon>Ascomycota</taxon>
        <taxon>Saccharomycotina</taxon>
        <taxon>Pichiomycetes</taxon>
        <taxon>Debaryomycetaceae</taxon>
        <taxon>Millerozyma</taxon>
    </lineage>
</organism>
<dbReference type="EMBL" id="FO082058">
    <property type="protein sequence ID" value="CCE73019.1"/>
    <property type="molecule type" value="Genomic_DNA"/>
</dbReference>
<evidence type="ECO:0000313" key="4">
    <source>
        <dbReference type="Proteomes" id="UP000005222"/>
    </source>
</evidence>
<gene>
    <name evidence="3" type="primary">Piso0_000029</name>
    <name evidence="3" type="ORF">GNLVRS01_PISO0B00661g</name>
</gene>
<dbReference type="Pfam" id="PF00566">
    <property type="entry name" value="RabGAP-TBC"/>
    <property type="match status" value="1"/>
</dbReference>
<dbReference type="InterPro" id="IPR050302">
    <property type="entry name" value="Rab_GAP_TBC_domain"/>
</dbReference>
<dbReference type="InterPro" id="IPR035969">
    <property type="entry name" value="Rab-GAP_TBC_sf"/>
</dbReference>
<feature type="domain" description="Rab-GAP TBC" evidence="2">
    <location>
        <begin position="137"/>
        <end position="331"/>
    </location>
</feature>